<organism evidence="2 3">
    <name type="scientific">Hansschlegelia plantiphila</name>
    <dbReference type="NCBI Taxonomy" id="374655"/>
    <lineage>
        <taxon>Bacteria</taxon>
        <taxon>Pseudomonadati</taxon>
        <taxon>Pseudomonadota</taxon>
        <taxon>Alphaproteobacteria</taxon>
        <taxon>Hyphomicrobiales</taxon>
        <taxon>Methylopilaceae</taxon>
        <taxon>Hansschlegelia</taxon>
    </lineage>
</organism>
<dbReference type="PANTHER" id="PTHR22642:SF2">
    <property type="entry name" value="PROTEIN LONG AFTER FAR-RED 3"/>
    <property type="match status" value="1"/>
</dbReference>
<dbReference type="AlphaFoldDB" id="A0A9W6J5T0"/>
<reference evidence="2" key="1">
    <citation type="journal article" date="2014" name="Int. J. Syst. Evol. Microbiol.">
        <title>Complete genome sequence of Corynebacterium casei LMG S-19264T (=DSM 44701T), isolated from a smear-ripened cheese.</title>
        <authorList>
            <consortium name="US DOE Joint Genome Institute (JGI-PGF)"/>
            <person name="Walter F."/>
            <person name="Albersmeier A."/>
            <person name="Kalinowski J."/>
            <person name="Ruckert C."/>
        </authorList>
    </citation>
    <scope>NUCLEOTIDE SEQUENCE</scope>
    <source>
        <strain evidence="2">VKM B-2347</strain>
    </source>
</reference>
<dbReference type="Gene3D" id="3.10.310.70">
    <property type="match status" value="1"/>
</dbReference>
<dbReference type="Gene3D" id="3.20.20.140">
    <property type="entry name" value="Metal-dependent hydrolases"/>
    <property type="match status" value="1"/>
</dbReference>
<dbReference type="Gene3D" id="2.30.40.10">
    <property type="entry name" value="Urease, subunit C, domain 1"/>
    <property type="match status" value="1"/>
</dbReference>
<evidence type="ECO:0000259" key="1">
    <source>
        <dbReference type="Pfam" id="PF07969"/>
    </source>
</evidence>
<evidence type="ECO:0000313" key="3">
    <source>
        <dbReference type="Proteomes" id="UP001143372"/>
    </source>
</evidence>
<dbReference type="PANTHER" id="PTHR22642">
    <property type="entry name" value="IMIDAZOLONEPROPIONASE"/>
    <property type="match status" value="1"/>
</dbReference>
<keyword evidence="3" id="KW-1185">Reference proteome</keyword>
<protein>
    <recommendedName>
        <fullName evidence="1">Amidohydrolase 3 domain-containing protein</fullName>
    </recommendedName>
</protein>
<dbReference type="SUPFAM" id="SSF51556">
    <property type="entry name" value="Metallo-dependent hydrolases"/>
    <property type="match status" value="1"/>
</dbReference>
<dbReference type="EMBL" id="BSFI01000023">
    <property type="protein sequence ID" value="GLK69740.1"/>
    <property type="molecule type" value="Genomic_DNA"/>
</dbReference>
<accession>A0A9W6J5T0</accession>
<comment type="caution">
    <text evidence="2">The sequence shown here is derived from an EMBL/GenBank/DDBJ whole genome shotgun (WGS) entry which is preliminary data.</text>
</comment>
<proteinExistence type="predicted"/>
<sequence length="551" mass="60715">MSDEAGPADLIVLGGRAITMQYGADERAQGVAIRGERILRVIRRDEAEGLTGPDTRVCDLGDRPIMPGFVDVHAHSEVVFRTDYETVDVRAPTCCSIEDVCDALVDGGRSRDGWIVGQGNLFFDRKLSDGRLPSRADLDRVSRDRPVAVRAGGHITVLNSKALEVAGIDRNFKPADYSVTGLPVVERDPNGDPTGVVKEMDTLLPFPHVDKSELRDAFRIGLDKYFTRFGVTTIGEISETVDGVETFDSMEQAGELPVSYRVYLWAPGTLKLEQAADWRNHFSLSSRQSALRIQGIKLFSDGGFSAKSAAVTCPYLTGGCGEIAFPKYFFRRAFELSQEADLQLSVHANGDRAQEWLCGVIDELGGASSGKTRTRVEHAANLMPRERTMDWWARAGVIPVPQPVFIYTFGEYFPDYLGEFGARGRFPFKTLMERGWRLNGSSDVWIGSETEATNPLFSVWCCLKRQTFSGSFIDPHEAMTLEQALRTHTIDAAAALGEDDVKGSLAPGKYADVIALERDPFTVSVDELRTLKVDYVASRGRVVFDQTSGKA</sequence>
<evidence type="ECO:0000313" key="2">
    <source>
        <dbReference type="EMBL" id="GLK69740.1"/>
    </source>
</evidence>
<dbReference type="Proteomes" id="UP001143372">
    <property type="component" value="Unassembled WGS sequence"/>
</dbReference>
<dbReference type="InterPro" id="IPR013108">
    <property type="entry name" value="Amidohydro_3"/>
</dbReference>
<dbReference type="GO" id="GO:0016810">
    <property type="term" value="F:hydrolase activity, acting on carbon-nitrogen (but not peptide) bonds"/>
    <property type="evidence" value="ECO:0007669"/>
    <property type="project" value="InterPro"/>
</dbReference>
<dbReference type="InterPro" id="IPR011059">
    <property type="entry name" value="Metal-dep_hydrolase_composite"/>
</dbReference>
<dbReference type="InterPro" id="IPR032466">
    <property type="entry name" value="Metal_Hydrolase"/>
</dbReference>
<dbReference type="Pfam" id="PF07969">
    <property type="entry name" value="Amidohydro_3"/>
    <property type="match status" value="1"/>
</dbReference>
<dbReference type="RefSeq" id="WP_271169959.1">
    <property type="nucleotide sequence ID" value="NZ_BSFI01000023.1"/>
</dbReference>
<dbReference type="SUPFAM" id="SSF51338">
    <property type="entry name" value="Composite domain of metallo-dependent hydrolases"/>
    <property type="match status" value="1"/>
</dbReference>
<gene>
    <name evidence="2" type="ORF">GCM10008179_33780</name>
</gene>
<feature type="domain" description="Amidohydrolase 3" evidence="1">
    <location>
        <begin position="56"/>
        <end position="544"/>
    </location>
</feature>
<reference evidence="2" key="2">
    <citation type="submission" date="2023-01" db="EMBL/GenBank/DDBJ databases">
        <authorList>
            <person name="Sun Q."/>
            <person name="Evtushenko L."/>
        </authorList>
    </citation>
    <scope>NUCLEOTIDE SEQUENCE</scope>
    <source>
        <strain evidence="2">VKM B-2347</strain>
    </source>
</reference>
<name>A0A9W6J5T0_9HYPH</name>